<gene>
    <name evidence="1" type="ORF">L596_008498</name>
</gene>
<evidence type="ECO:0000313" key="1">
    <source>
        <dbReference type="EMBL" id="TKR94177.1"/>
    </source>
</evidence>
<dbReference type="AlphaFoldDB" id="A0A4U5PCN9"/>
<reference evidence="1 2" key="1">
    <citation type="journal article" date="2015" name="Genome Biol.">
        <title>Comparative genomics of Steinernema reveals deeply conserved gene regulatory networks.</title>
        <authorList>
            <person name="Dillman A.R."/>
            <person name="Macchietto M."/>
            <person name="Porter C.F."/>
            <person name="Rogers A."/>
            <person name="Williams B."/>
            <person name="Antoshechkin I."/>
            <person name="Lee M.M."/>
            <person name="Goodwin Z."/>
            <person name="Lu X."/>
            <person name="Lewis E.E."/>
            <person name="Goodrich-Blair H."/>
            <person name="Stock S.P."/>
            <person name="Adams B.J."/>
            <person name="Sternberg P.W."/>
            <person name="Mortazavi A."/>
        </authorList>
    </citation>
    <scope>NUCLEOTIDE SEQUENCE [LARGE SCALE GENOMIC DNA]</scope>
    <source>
        <strain evidence="1 2">ALL</strain>
    </source>
</reference>
<dbReference type="Proteomes" id="UP000298663">
    <property type="component" value="Unassembled WGS sequence"/>
</dbReference>
<accession>A0A4U5PCN9</accession>
<organism evidence="1 2">
    <name type="scientific">Steinernema carpocapsae</name>
    <name type="common">Entomopathogenic nematode</name>
    <dbReference type="NCBI Taxonomy" id="34508"/>
    <lineage>
        <taxon>Eukaryota</taxon>
        <taxon>Metazoa</taxon>
        <taxon>Ecdysozoa</taxon>
        <taxon>Nematoda</taxon>
        <taxon>Chromadorea</taxon>
        <taxon>Rhabditida</taxon>
        <taxon>Tylenchina</taxon>
        <taxon>Panagrolaimomorpha</taxon>
        <taxon>Strongyloidoidea</taxon>
        <taxon>Steinernematidae</taxon>
        <taxon>Steinernema</taxon>
    </lineage>
</organism>
<keyword evidence="2" id="KW-1185">Reference proteome</keyword>
<dbReference type="EMBL" id="AZBU02000002">
    <property type="protein sequence ID" value="TKR94177.1"/>
    <property type="molecule type" value="Genomic_DNA"/>
</dbReference>
<name>A0A4U5PCN9_STECR</name>
<comment type="caution">
    <text evidence="1">The sequence shown here is derived from an EMBL/GenBank/DDBJ whole genome shotgun (WGS) entry which is preliminary data.</text>
</comment>
<sequence>MRGGKAGYEFGCFLWVGGGGINESGRSAGAFSGRGGRKCRNRFGGPDEGDINIECLGLRDTKRAKVLPRRKWRA</sequence>
<protein>
    <submittedName>
        <fullName evidence="1">Uncharacterized protein</fullName>
    </submittedName>
</protein>
<reference evidence="1 2" key="2">
    <citation type="journal article" date="2019" name="G3 (Bethesda)">
        <title>Hybrid Assembly of the Genome of the Entomopathogenic Nematode Steinernema carpocapsae Identifies the X-Chromosome.</title>
        <authorList>
            <person name="Serra L."/>
            <person name="Macchietto M."/>
            <person name="Macias-Munoz A."/>
            <person name="McGill C.J."/>
            <person name="Rodriguez I.M."/>
            <person name="Rodriguez B."/>
            <person name="Murad R."/>
            <person name="Mortazavi A."/>
        </authorList>
    </citation>
    <scope>NUCLEOTIDE SEQUENCE [LARGE SCALE GENOMIC DNA]</scope>
    <source>
        <strain evidence="1 2">ALL</strain>
    </source>
</reference>
<proteinExistence type="predicted"/>
<evidence type="ECO:0000313" key="2">
    <source>
        <dbReference type="Proteomes" id="UP000298663"/>
    </source>
</evidence>